<evidence type="ECO:0000256" key="1">
    <source>
        <dbReference type="ARBA" id="ARBA00023125"/>
    </source>
</evidence>
<dbReference type="Pfam" id="PF13972">
    <property type="entry name" value="TetR"/>
    <property type="match status" value="1"/>
</dbReference>
<dbReference type="GO" id="GO:0003677">
    <property type="term" value="F:DNA binding"/>
    <property type="evidence" value="ECO:0007669"/>
    <property type="project" value="UniProtKB-UniRule"/>
</dbReference>
<dbReference type="PRINTS" id="PR00455">
    <property type="entry name" value="HTHTETR"/>
</dbReference>
<evidence type="ECO:0000259" key="3">
    <source>
        <dbReference type="PROSITE" id="PS50977"/>
    </source>
</evidence>
<dbReference type="InterPro" id="IPR025722">
    <property type="entry name" value="TetR"/>
</dbReference>
<dbReference type="EMBL" id="AAQH01000003">
    <property type="protein sequence ID" value="EAT12998.1"/>
    <property type="molecule type" value="Genomic_DNA"/>
</dbReference>
<proteinExistence type="predicted"/>
<reference evidence="4 5" key="1">
    <citation type="submission" date="2006-03" db="EMBL/GenBank/DDBJ databases">
        <authorList>
            <person name="Pinhassi J."/>
            <person name="Pedros-Alio C."/>
            <person name="Ferriera S."/>
            <person name="Johnson J."/>
            <person name="Kravitz S."/>
            <person name="Halpern A."/>
            <person name="Remington K."/>
            <person name="Beeson K."/>
            <person name="Tran B."/>
            <person name="Rogers Y.-H."/>
            <person name="Friedman R."/>
            <person name="Venter J.C."/>
        </authorList>
    </citation>
    <scope>NUCLEOTIDE SEQUENCE [LARGE SCALE GENOMIC DNA]</scope>
    <source>
        <strain evidence="4 5">RED65</strain>
    </source>
</reference>
<name>Q1N467_9GAMM</name>
<dbReference type="InterPro" id="IPR009057">
    <property type="entry name" value="Homeodomain-like_sf"/>
</dbReference>
<keyword evidence="5" id="KW-1185">Reference proteome</keyword>
<dbReference type="PANTHER" id="PTHR43479">
    <property type="entry name" value="ACREF/ENVCD OPERON REPRESSOR-RELATED"/>
    <property type="match status" value="1"/>
</dbReference>
<dbReference type="STRING" id="207949.RED65_14917"/>
<feature type="DNA-binding region" description="H-T-H motif" evidence="2">
    <location>
        <begin position="24"/>
        <end position="43"/>
    </location>
</feature>
<dbReference type="Proteomes" id="UP000004263">
    <property type="component" value="Unassembled WGS sequence"/>
</dbReference>
<dbReference type="InterPro" id="IPR001647">
    <property type="entry name" value="HTH_TetR"/>
</dbReference>
<evidence type="ECO:0000313" key="5">
    <source>
        <dbReference type="Proteomes" id="UP000004263"/>
    </source>
</evidence>
<dbReference type="Pfam" id="PF00440">
    <property type="entry name" value="TetR_N"/>
    <property type="match status" value="1"/>
</dbReference>
<dbReference type="SUPFAM" id="SSF46689">
    <property type="entry name" value="Homeodomain-like"/>
    <property type="match status" value="1"/>
</dbReference>
<keyword evidence="1 2" id="KW-0238">DNA-binding</keyword>
<dbReference type="PANTHER" id="PTHR43479:SF12">
    <property type="entry name" value="TRANSCRIPTIONAL REGULATORY PROTEIN"/>
    <property type="match status" value="1"/>
</dbReference>
<dbReference type="OrthoDB" id="5816932at2"/>
<accession>Q1N467</accession>
<dbReference type="PROSITE" id="PS50977">
    <property type="entry name" value="HTH_TETR_2"/>
    <property type="match status" value="1"/>
</dbReference>
<dbReference type="InterPro" id="IPR050624">
    <property type="entry name" value="HTH-type_Tx_Regulator"/>
</dbReference>
<evidence type="ECO:0000313" key="4">
    <source>
        <dbReference type="EMBL" id="EAT12998.1"/>
    </source>
</evidence>
<dbReference type="RefSeq" id="WP_007018069.1">
    <property type="nucleotide sequence ID" value="NZ_CH724115.1"/>
</dbReference>
<dbReference type="Gene3D" id="1.10.357.10">
    <property type="entry name" value="Tetracycline Repressor, domain 2"/>
    <property type="match status" value="1"/>
</dbReference>
<dbReference type="AlphaFoldDB" id="Q1N467"/>
<sequence length="220" mass="25654">MKTRDRIIQASLELFNEQGERNVTTNHIASHLGISPGNLYYHFKNKQQIIFDIYLEYEAKVDDNLKLPAGRQLTVNDKLIYLQAIFQGLWDYRFMHRDLQHLLANDPELHKRYNAFFKRCLKSTQEIYFAIREAGIISANDEDVRALALNTWILVTSWFGFMHTNLLVDKNQKESQELLNSGIYQIFALEKPYLTEDYQQPVADIASQLAKSLHELSDIG</sequence>
<evidence type="ECO:0000256" key="2">
    <source>
        <dbReference type="PROSITE-ProRule" id="PRU00335"/>
    </source>
</evidence>
<gene>
    <name evidence="4" type="ORF">RED65_14917</name>
</gene>
<feature type="domain" description="HTH tetR-type" evidence="3">
    <location>
        <begin position="1"/>
        <end position="61"/>
    </location>
</feature>
<protein>
    <submittedName>
        <fullName evidence="4">Probable transcriptional regulator</fullName>
    </submittedName>
</protein>
<dbReference type="HOGENOM" id="CLU_091262_0_0_6"/>
<comment type="caution">
    <text evidence="4">The sequence shown here is derived from an EMBL/GenBank/DDBJ whole genome shotgun (WGS) entry which is preliminary data.</text>
</comment>
<organism evidence="4 5">
    <name type="scientific">Bermanella marisrubri</name>
    <dbReference type="NCBI Taxonomy" id="207949"/>
    <lineage>
        <taxon>Bacteria</taxon>
        <taxon>Pseudomonadati</taxon>
        <taxon>Pseudomonadota</taxon>
        <taxon>Gammaproteobacteria</taxon>
        <taxon>Oceanospirillales</taxon>
        <taxon>Oceanospirillaceae</taxon>
        <taxon>Bermanella</taxon>
    </lineage>
</organism>